<dbReference type="Gene3D" id="3.40.30.10">
    <property type="entry name" value="Glutaredoxin"/>
    <property type="match status" value="1"/>
</dbReference>
<dbReference type="EMBL" id="MKGL01000238">
    <property type="protein sequence ID" value="RNF02278.1"/>
    <property type="molecule type" value="Genomic_DNA"/>
</dbReference>
<evidence type="ECO:0000313" key="4">
    <source>
        <dbReference type="EMBL" id="RNF02278.1"/>
    </source>
</evidence>
<keyword evidence="1" id="KW-0175">Coiled coil</keyword>
<feature type="region of interest" description="Disordered" evidence="2">
    <location>
        <begin position="1"/>
        <end position="20"/>
    </location>
</feature>
<dbReference type="AlphaFoldDB" id="A0A3R7K5Y2"/>
<evidence type="ECO:0000313" key="5">
    <source>
        <dbReference type="Proteomes" id="UP000283634"/>
    </source>
</evidence>
<comment type="caution">
    <text evidence="4">The sequence shown here is derived from an EMBL/GenBank/DDBJ whole genome shotgun (WGS) entry which is preliminary data.</text>
</comment>
<feature type="compositionally biased region" description="Basic residues" evidence="2">
    <location>
        <begin position="1"/>
        <end position="17"/>
    </location>
</feature>
<dbReference type="InterPro" id="IPR036249">
    <property type="entry name" value="Thioredoxin-like_sf"/>
</dbReference>
<dbReference type="Pfam" id="PF00085">
    <property type="entry name" value="Thioredoxin"/>
    <property type="match status" value="1"/>
</dbReference>
<dbReference type="InterPro" id="IPR013766">
    <property type="entry name" value="Thioredoxin_domain"/>
</dbReference>
<dbReference type="CDD" id="cd02947">
    <property type="entry name" value="TRX_family"/>
    <property type="match status" value="1"/>
</dbReference>
<evidence type="ECO:0000256" key="1">
    <source>
        <dbReference type="SAM" id="Coils"/>
    </source>
</evidence>
<dbReference type="GeneID" id="40330442"/>
<dbReference type="OrthoDB" id="251209at2759"/>
<reference evidence="4 5" key="1">
    <citation type="journal article" date="2018" name="BMC Genomics">
        <title>Genomic comparison of Trypanosoma conorhini and Trypanosoma rangeli to Trypanosoma cruzi strains of high and low virulence.</title>
        <authorList>
            <person name="Bradwell K.R."/>
            <person name="Koparde V.N."/>
            <person name="Matveyev A.V."/>
            <person name="Serrano M.G."/>
            <person name="Alves J.M."/>
            <person name="Parikh H."/>
            <person name="Huang B."/>
            <person name="Lee V."/>
            <person name="Espinosa-Alvarez O."/>
            <person name="Ortiz P.A."/>
            <person name="Costa-Martins A.G."/>
            <person name="Teixeira M.M."/>
            <person name="Buck G.A."/>
        </authorList>
    </citation>
    <scope>NUCLEOTIDE SEQUENCE [LARGE SCALE GENOMIC DNA]</scope>
    <source>
        <strain evidence="4 5">AM80</strain>
    </source>
</reference>
<dbReference type="SUPFAM" id="SSF52833">
    <property type="entry name" value="Thioredoxin-like"/>
    <property type="match status" value="1"/>
</dbReference>
<feature type="coiled-coil region" evidence="1">
    <location>
        <begin position="125"/>
        <end position="152"/>
    </location>
</feature>
<feature type="domain" description="Thioredoxin" evidence="3">
    <location>
        <begin position="28"/>
        <end position="125"/>
    </location>
</feature>
<dbReference type="OMA" id="DNTEKMA"/>
<evidence type="ECO:0000256" key="2">
    <source>
        <dbReference type="SAM" id="MobiDB-lite"/>
    </source>
</evidence>
<evidence type="ECO:0000259" key="3">
    <source>
        <dbReference type="Pfam" id="PF00085"/>
    </source>
</evidence>
<keyword evidence="5" id="KW-1185">Reference proteome</keyword>
<name>A0A3R7K5Y2_TRYRA</name>
<dbReference type="Proteomes" id="UP000283634">
    <property type="component" value="Unassembled WGS sequence"/>
</dbReference>
<accession>A0A3R7K5Y2</accession>
<sequence length="174" mass="18472">MARKSGVRSKSKSKKKAPPPPPVVLYATKLEEFGALVLQHKGACLVAVLTSFCSRCTRTVMPFLEKLNLERPGVLSALNIVVINASDESAELCQSLEVVSVPTFFAYSYGKRLNVFSGDNVEKALLLAKLAAQKAEEDMKEAKKEEEAAAAATTTDAADAAAAETVVKAATPEG</sequence>
<organism evidence="4 5">
    <name type="scientific">Trypanosoma rangeli</name>
    <dbReference type="NCBI Taxonomy" id="5698"/>
    <lineage>
        <taxon>Eukaryota</taxon>
        <taxon>Discoba</taxon>
        <taxon>Euglenozoa</taxon>
        <taxon>Kinetoplastea</taxon>
        <taxon>Metakinetoplastina</taxon>
        <taxon>Trypanosomatida</taxon>
        <taxon>Trypanosomatidae</taxon>
        <taxon>Trypanosoma</taxon>
        <taxon>Herpetosoma</taxon>
    </lineage>
</organism>
<gene>
    <name evidence="4" type="ORF">TraAM80_06509</name>
</gene>
<protein>
    <recommendedName>
        <fullName evidence="3">Thioredoxin domain-containing protein</fullName>
    </recommendedName>
</protein>
<proteinExistence type="predicted"/>
<dbReference type="RefSeq" id="XP_029236823.1">
    <property type="nucleotide sequence ID" value="XM_029383351.1"/>
</dbReference>